<dbReference type="Gene3D" id="3.40.50.300">
    <property type="entry name" value="P-loop containing nucleotide triphosphate hydrolases"/>
    <property type="match status" value="1"/>
</dbReference>
<dbReference type="SUPFAM" id="SSF52540">
    <property type="entry name" value="P-loop containing nucleoside triphosphate hydrolases"/>
    <property type="match status" value="1"/>
</dbReference>
<feature type="domain" description="Helicase C-terminal" evidence="2">
    <location>
        <begin position="1035"/>
        <end position="1184"/>
    </location>
</feature>
<keyword evidence="3" id="KW-0067">ATP-binding</keyword>
<proteinExistence type="predicted"/>
<evidence type="ECO:0000313" key="3">
    <source>
        <dbReference type="EMBL" id="CUM62390.1"/>
    </source>
</evidence>
<sequence>MEIIKLPPVLPGTLDLVEINQKLKNGEIKLDWNAVISAPESALKILLDGIVLEDENLISDDSGVSDQVIRQITIFFETRQKKRAKKDVKKPEQISLFNVEYVAANQPEKQGSLIEQQFIINPNLTELNPPEPPIVNPKSSIVNPQSLIVNPEPLIVNPKSSIVNPQSLIVNPQSPYELRQELEEMIFKDLLGPAGKEDEEVDESSVTDRYLVGLLSPLIRNKTPEEQPEQQDELAPAGKGNSEEGTTEGTIPPPNTMFPSSMGLTFCVDSDAKAIKITAKWGHYQREKSQYLTKKETSEPKLIWKRYPIQGTKIQPLKSGEIPEWTVDPEYPGVIVKGRMRRLDNQDWIVTLFLVNGQKEPAKQRDKAWLFQPELMIYSPDKNYSNIFVKKPASIQQNLDSVIQQENQQMAMLYRHQVEFAVGHGVGVHAEIVPDNPTQATCLKTCMIPRYEVPQTTPPSVEEIPQLNGLILDMKTLAEAKPADVPKLLTPLITAYQNWIQEQQQSLQDLLLNPDFLPSQNAAQTTLNHCQTTLDRIQEGIQLLTQNPQAVEAFQFMNEAMWRQRVHGIYAELKRQGKDPSLDEIDTPNNHSWRTFQLAFILLNLPPLTDLHHPGRSHPLDAVCDLLWFPTGGGKTEAYLGLTAYTIGLRRLQGSIGGRDGEHGVAVLMRYTLRLLTLQQFQRATTLICACEVIRRQNPQKWGSEPFRIGLWVGNNSTPNYTSQSEEFVKQSKGQGRPSGMGSPHQLTNCPWCGTKIDPGRHIVVHPVDKEQGRTLVYCGDSLGRCCFTLKQSPQEGLPIIVVDEEIYRRLPTLLIATVDKFAQMPWKGETQMLFGQVSGYCDRHGFRSPDLDDKDSHRATNKLPAAKTRPHALLRPPDLIIQDELHLISGPLGSMVGLYETVVDHLCTWEVNGQSVRPKVIASTATIRQASAQVHHLFLRKLHIFPPPGLDIQDNFFSRRREPSPEHPGRLYLGICAPGRRLKATMIRVYLATLSAAQALYEKYGKVADPWMTLVGYFNSLRELGGTRRLVEDDIRTRLNRMSERGLKNRKLRNFDELTSRKDSTDIPLILDRLETPFDPLLEAENQAKRKAGQKVERPDPLDVILATNMISVGVDVKRLGLMVACGQPKNTAEYIQATSRVGRSYPGLVITVYNWARPRDLSHYERFEHYHATFYQHVEALSVTPFASGALYRGLSALFVSLVRLCGDEFNQNDRPGLIQRNHPFIQEAINVIVRRAELIEGVEKGQQVRRELEAKLDTWLNKAHTLVGGATLKYQVTSRDGTAIKLLENAGQKQWQDFTCLGSLRNVEPTIGLILTDQPLDEEQDRKPQPFE</sequence>
<dbReference type="NCBIfam" id="NF038325">
    <property type="entry name" value="DISARM_DrmAS"/>
    <property type="match status" value="1"/>
</dbReference>
<dbReference type="Pfam" id="PF00271">
    <property type="entry name" value="Helicase_C"/>
    <property type="match status" value="1"/>
</dbReference>
<reference evidence="3" key="1">
    <citation type="submission" date="2015-09" db="EMBL/GenBank/DDBJ databases">
        <authorList>
            <person name="Jackson K.R."/>
            <person name="Lunt B.L."/>
            <person name="Fisher J.N.B."/>
            <person name="Gardner A.V."/>
            <person name="Bailey M.E."/>
            <person name="Deus L.M."/>
            <person name="Earl A.S."/>
            <person name="Gibby P.D."/>
            <person name="Hartmann K.A."/>
            <person name="Liu J.E."/>
            <person name="Manci A.M."/>
            <person name="Nielsen D.A."/>
            <person name="Solomon M.B."/>
            <person name="Breakwell D.P."/>
            <person name="Burnett S.H."/>
            <person name="Grose J.H."/>
        </authorList>
    </citation>
    <scope>NUCLEOTIDE SEQUENCE</scope>
    <source>
        <strain evidence="3">7805</strain>
    </source>
</reference>
<keyword evidence="3" id="KW-0378">Hydrolase</keyword>
<feature type="region of interest" description="Disordered" evidence="1">
    <location>
        <begin position="220"/>
        <end position="258"/>
    </location>
</feature>
<dbReference type="EMBL" id="LO018305">
    <property type="protein sequence ID" value="CUM62390.1"/>
    <property type="molecule type" value="Genomic_DNA"/>
</dbReference>
<protein>
    <submittedName>
        <fullName evidence="3">Helicase domain protein</fullName>
    </submittedName>
</protein>
<dbReference type="InterPro" id="IPR027417">
    <property type="entry name" value="P-loop_NTPase"/>
</dbReference>
<keyword evidence="3" id="KW-0547">Nucleotide-binding</keyword>
<evidence type="ECO:0000259" key="2">
    <source>
        <dbReference type="PROSITE" id="PS51194"/>
    </source>
</evidence>
<evidence type="ECO:0000256" key="1">
    <source>
        <dbReference type="SAM" id="MobiDB-lite"/>
    </source>
</evidence>
<keyword evidence="3" id="KW-0347">Helicase</keyword>
<accession>A0A1J1JLI3</accession>
<dbReference type="CDD" id="cd18785">
    <property type="entry name" value="SF2_C"/>
    <property type="match status" value="1"/>
</dbReference>
<organism evidence="3">
    <name type="scientific">Planktothrix agardhii</name>
    <name type="common">Oscillatoria agardhii</name>
    <dbReference type="NCBI Taxonomy" id="1160"/>
    <lineage>
        <taxon>Bacteria</taxon>
        <taxon>Bacillati</taxon>
        <taxon>Cyanobacteriota</taxon>
        <taxon>Cyanophyceae</taxon>
        <taxon>Oscillatoriophycideae</taxon>
        <taxon>Oscillatoriales</taxon>
        <taxon>Microcoleaceae</taxon>
        <taxon>Planktothrix</taxon>
    </lineage>
</organism>
<dbReference type="PROSITE" id="PS51194">
    <property type="entry name" value="HELICASE_CTER"/>
    <property type="match status" value="1"/>
</dbReference>
<dbReference type="InterPro" id="IPR001650">
    <property type="entry name" value="Helicase_C-like"/>
</dbReference>
<dbReference type="RefSeq" id="WP_254034921.1">
    <property type="nucleotide sequence ID" value="NZ_LR882951.1"/>
</dbReference>
<name>A0A1J1JLI3_PLAAG</name>
<dbReference type="GO" id="GO:0004386">
    <property type="term" value="F:helicase activity"/>
    <property type="evidence" value="ECO:0007669"/>
    <property type="project" value="UniProtKB-KW"/>
</dbReference>
<gene>
    <name evidence="3" type="ORF">PLAM_mp0095</name>
</gene>